<dbReference type="InterPro" id="IPR000515">
    <property type="entry name" value="MetI-like"/>
</dbReference>
<dbReference type="InterPro" id="IPR050366">
    <property type="entry name" value="BP-dependent_transpt_permease"/>
</dbReference>
<dbReference type="Pfam" id="PF12911">
    <property type="entry name" value="OppC_N"/>
    <property type="match status" value="1"/>
</dbReference>
<proteinExistence type="predicted"/>
<dbReference type="GO" id="GO:0055085">
    <property type="term" value="P:transmembrane transport"/>
    <property type="evidence" value="ECO:0007669"/>
    <property type="project" value="InterPro"/>
</dbReference>
<keyword evidence="2" id="KW-0813">Transport</keyword>
<dbReference type="InterPro" id="IPR035906">
    <property type="entry name" value="MetI-like_sf"/>
</dbReference>
<evidence type="ECO:0000256" key="4">
    <source>
        <dbReference type="ARBA" id="ARBA00022692"/>
    </source>
</evidence>
<evidence type="ECO:0000259" key="8">
    <source>
        <dbReference type="PROSITE" id="PS50928"/>
    </source>
</evidence>
<dbReference type="PANTHER" id="PTHR43386">
    <property type="entry name" value="OLIGOPEPTIDE TRANSPORT SYSTEM PERMEASE PROTEIN APPC"/>
    <property type="match status" value="1"/>
</dbReference>
<feature type="transmembrane region" description="Helical" evidence="7">
    <location>
        <begin position="242"/>
        <end position="263"/>
    </location>
</feature>
<gene>
    <name evidence="9" type="ORF">UFOPK2598_00350</name>
</gene>
<evidence type="ECO:0000256" key="7">
    <source>
        <dbReference type="SAM" id="Phobius"/>
    </source>
</evidence>
<sequence>MKMKISKGSPWRQPLALVGISILAFWIILAIFAPLIAPFDPLAQDSDALMNPNHLHWLGTDSVGRDIFSRIIYGARISLPLAILLVFLSIIVGSIIGGLAGYFGGWIDSTLMRFADIVLAFPGIILAMAVSAALGPQLRNAVLAVVLVAWPTYARLVRSLILSSKDSDYVTASRLLGSSTRRTLLVDLRPNISGSVLVLGALEAGNGLLLLSGLSFLGLGAQPPSAEWGAMVSAGANNFEKWWIGIFPGIAILTAVLAFNFIGDTLRDALDPRTAKALRN</sequence>
<protein>
    <submittedName>
        <fullName evidence="9">Unannotated protein</fullName>
    </submittedName>
</protein>
<name>A0A6J6PJQ8_9ZZZZ</name>
<dbReference type="PROSITE" id="PS50928">
    <property type="entry name" value="ABC_TM1"/>
    <property type="match status" value="1"/>
</dbReference>
<evidence type="ECO:0000256" key="5">
    <source>
        <dbReference type="ARBA" id="ARBA00022989"/>
    </source>
</evidence>
<evidence type="ECO:0000313" key="9">
    <source>
        <dbReference type="EMBL" id="CAB4696514.1"/>
    </source>
</evidence>
<evidence type="ECO:0000256" key="2">
    <source>
        <dbReference type="ARBA" id="ARBA00022448"/>
    </source>
</evidence>
<dbReference type="SUPFAM" id="SSF161098">
    <property type="entry name" value="MetI-like"/>
    <property type="match status" value="1"/>
</dbReference>
<dbReference type="AlphaFoldDB" id="A0A6J6PJQ8"/>
<feature type="domain" description="ABC transmembrane type-1" evidence="8">
    <location>
        <begin position="75"/>
        <end position="263"/>
    </location>
</feature>
<keyword evidence="5 7" id="KW-1133">Transmembrane helix</keyword>
<dbReference type="CDD" id="cd06261">
    <property type="entry name" value="TM_PBP2"/>
    <property type="match status" value="1"/>
</dbReference>
<dbReference type="Gene3D" id="1.10.3720.10">
    <property type="entry name" value="MetI-like"/>
    <property type="match status" value="1"/>
</dbReference>
<dbReference type="EMBL" id="CAEZXV010000020">
    <property type="protein sequence ID" value="CAB4696514.1"/>
    <property type="molecule type" value="Genomic_DNA"/>
</dbReference>
<dbReference type="Pfam" id="PF00528">
    <property type="entry name" value="BPD_transp_1"/>
    <property type="match status" value="1"/>
</dbReference>
<accession>A0A6J6PJQ8</accession>
<feature type="transmembrane region" description="Helical" evidence="7">
    <location>
        <begin position="114"/>
        <end position="134"/>
    </location>
</feature>
<organism evidence="9">
    <name type="scientific">freshwater metagenome</name>
    <dbReference type="NCBI Taxonomy" id="449393"/>
    <lineage>
        <taxon>unclassified sequences</taxon>
        <taxon>metagenomes</taxon>
        <taxon>ecological metagenomes</taxon>
    </lineage>
</organism>
<dbReference type="InterPro" id="IPR025966">
    <property type="entry name" value="OppC_N"/>
</dbReference>
<keyword evidence="3" id="KW-1003">Cell membrane</keyword>
<comment type="subcellular location">
    <subcellularLocation>
        <location evidence="1">Cell membrane</location>
        <topology evidence="1">Multi-pass membrane protein</topology>
    </subcellularLocation>
</comment>
<evidence type="ECO:0000256" key="1">
    <source>
        <dbReference type="ARBA" id="ARBA00004651"/>
    </source>
</evidence>
<feature type="transmembrane region" description="Helical" evidence="7">
    <location>
        <begin position="15"/>
        <end position="37"/>
    </location>
</feature>
<dbReference type="PANTHER" id="PTHR43386:SF1">
    <property type="entry name" value="D,D-DIPEPTIDE TRANSPORT SYSTEM PERMEASE PROTEIN DDPC-RELATED"/>
    <property type="match status" value="1"/>
</dbReference>
<evidence type="ECO:0000256" key="6">
    <source>
        <dbReference type="ARBA" id="ARBA00023136"/>
    </source>
</evidence>
<feature type="transmembrane region" description="Helical" evidence="7">
    <location>
        <begin position="196"/>
        <end position="222"/>
    </location>
</feature>
<keyword evidence="4 7" id="KW-0812">Transmembrane</keyword>
<reference evidence="9" key="1">
    <citation type="submission" date="2020-05" db="EMBL/GenBank/DDBJ databases">
        <authorList>
            <person name="Chiriac C."/>
            <person name="Salcher M."/>
            <person name="Ghai R."/>
            <person name="Kavagutti S V."/>
        </authorList>
    </citation>
    <scope>NUCLEOTIDE SEQUENCE</scope>
</reference>
<keyword evidence="6 7" id="KW-0472">Membrane</keyword>
<feature type="transmembrane region" description="Helical" evidence="7">
    <location>
        <begin position="77"/>
        <end position="102"/>
    </location>
</feature>
<evidence type="ECO:0000256" key="3">
    <source>
        <dbReference type="ARBA" id="ARBA00022475"/>
    </source>
</evidence>
<dbReference type="GO" id="GO:0005886">
    <property type="term" value="C:plasma membrane"/>
    <property type="evidence" value="ECO:0007669"/>
    <property type="project" value="UniProtKB-SubCell"/>
</dbReference>